<dbReference type="GO" id="GO:0016829">
    <property type="term" value="F:lyase activity"/>
    <property type="evidence" value="ECO:0007669"/>
    <property type="project" value="UniProtKB-KW"/>
</dbReference>
<accession>A0A368T7F3</accession>
<organism evidence="7 8">
    <name type="scientific">Marinitenerispora sediminis</name>
    <dbReference type="NCBI Taxonomy" id="1931232"/>
    <lineage>
        <taxon>Bacteria</taxon>
        <taxon>Bacillati</taxon>
        <taxon>Actinomycetota</taxon>
        <taxon>Actinomycetes</taxon>
        <taxon>Streptosporangiales</taxon>
        <taxon>Nocardiopsidaceae</taxon>
        <taxon>Marinitenerispora</taxon>
    </lineage>
</organism>
<evidence type="ECO:0000256" key="5">
    <source>
        <dbReference type="ARBA" id="ARBA00023239"/>
    </source>
</evidence>
<dbReference type="EMBL" id="QEIN01000052">
    <property type="protein sequence ID" value="RCV59870.1"/>
    <property type="molecule type" value="Genomic_DNA"/>
</dbReference>
<evidence type="ECO:0000256" key="4">
    <source>
        <dbReference type="ARBA" id="ARBA00023136"/>
    </source>
</evidence>
<evidence type="ECO:0000313" key="8">
    <source>
        <dbReference type="Proteomes" id="UP000253318"/>
    </source>
</evidence>
<dbReference type="InterPro" id="IPR003770">
    <property type="entry name" value="MLTG-like"/>
</dbReference>
<evidence type="ECO:0000313" key="7">
    <source>
        <dbReference type="EMBL" id="RCV59870.1"/>
    </source>
</evidence>
<dbReference type="Gene3D" id="3.30.1490.480">
    <property type="entry name" value="Endolytic murein transglycosylase"/>
    <property type="match status" value="1"/>
</dbReference>
<proteinExistence type="inferred from homology"/>
<dbReference type="PANTHER" id="PTHR30518">
    <property type="entry name" value="ENDOLYTIC MUREIN TRANSGLYCOSYLASE"/>
    <property type="match status" value="1"/>
</dbReference>
<keyword evidence="6" id="KW-0961">Cell wall biogenesis/degradation</keyword>
<keyword evidence="5" id="KW-0456">Lyase</keyword>
<dbReference type="PANTHER" id="PTHR30518:SF2">
    <property type="entry name" value="ENDOLYTIC MUREIN TRANSGLYCOSYLASE"/>
    <property type="match status" value="1"/>
</dbReference>
<dbReference type="HAMAP" id="MF_02065">
    <property type="entry name" value="MltG"/>
    <property type="match status" value="1"/>
</dbReference>
<sequence length="346" mass="36965">DVYKRQLHLAAVLALVIVLMAGAGGGGAVALRTYVFPPDFDGEGSGEVEVAIGSGATGTDIGETLEEAGVVASVRAFTNAIDGAHVAPGTYVLREGMSAEAAMELLLDPESRIGIRVTIREGLRASQILAELSEATEIPLEEFEAAYADTAALDLPAYADKGPEGYLFPDTYMIDSGTPAVGILNQMVRRYDDAAAELELERRAEELGYTPNEIMAVAAIVQAESGGVDDMAKIARVVYNRLDQGMYLKMDSTCFYALGEYGIAMNAQQQQACRDSGSDYETYFREGLPAGPIVSPGADAINAALEPADGAWLFFVATDPENGVTEFAETEAEFWELVNRFNQSQQ</sequence>
<evidence type="ECO:0000256" key="6">
    <source>
        <dbReference type="ARBA" id="ARBA00023316"/>
    </source>
</evidence>
<dbReference type="RefSeq" id="WP_114433220.1">
    <property type="nucleotide sequence ID" value="NZ_QEIN01000052.1"/>
</dbReference>
<comment type="caution">
    <text evidence="7">The sequence shown here is derived from an EMBL/GenBank/DDBJ whole genome shotgun (WGS) entry which is preliminary data.</text>
</comment>
<keyword evidence="2" id="KW-0812">Transmembrane</keyword>
<protein>
    <submittedName>
        <fullName evidence="7">Endolytic transglycosylase MltG</fullName>
    </submittedName>
</protein>
<name>A0A368T7F3_9ACTN</name>
<evidence type="ECO:0000256" key="3">
    <source>
        <dbReference type="ARBA" id="ARBA00022989"/>
    </source>
</evidence>
<keyword evidence="3" id="KW-1133">Transmembrane helix</keyword>
<evidence type="ECO:0000256" key="1">
    <source>
        <dbReference type="ARBA" id="ARBA00022475"/>
    </source>
</evidence>
<reference evidence="7 8" key="1">
    <citation type="submission" date="2018-04" db="EMBL/GenBank/DDBJ databases">
        <title>Novel actinobacteria from marine sediment.</title>
        <authorList>
            <person name="Ng Z.Y."/>
            <person name="Tan G.Y.A."/>
        </authorList>
    </citation>
    <scope>NUCLEOTIDE SEQUENCE [LARGE SCALE GENOMIC DNA]</scope>
    <source>
        <strain evidence="7 8">TPS81</strain>
    </source>
</reference>
<dbReference type="NCBIfam" id="TIGR00247">
    <property type="entry name" value="endolytic transglycosylase MltG"/>
    <property type="match status" value="1"/>
</dbReference>
<keyword evidence="4" id="KW-0472">Membrane</keyword>
<keyword evidence="8" id="KW-1185">Reference proteome</keyword>
<dbReference type="Pfam" id="PF02618">
    <property type="entry name" value="YceG"/>
    <property type="match status" value="1"/>
</dbReference>
<dbReference type="GO" id="GO:0071555">
    <property type="term" value="P:cell wall organization"/>
    <property type="evidence" value="ECO:0007669"/>
    <property type="project" value="UniProtKB-KW"/>
</dbReference>
<dbReference type="AlphaFoldDB" id="A0A368T7F3"/>
<feature type="non-terminal residue" evidence="7">
    <location>
        <position position="1"/>
    </location>
</feature>
<gene>
    <name evidence="7" type="primary">mltG</name>
    <name evidence="7" type="ORF">DEF24_08515</name>
</gene>
<dbReference type="OrthoDB" id="9814591at2"/>
<dbReference type="Proteomes" id="UP000253318">
    <property type="component" value="Unassembled WGS sequence"/>
</dbReference>
<keyword evidence="1" id="KW-1003">Cell membrane</keyword>
<evidence type="ECO:0000256" key="2">
    <source>
        <dbReference type="ARBA" id="ARBA00022692"/>
    </source>
</evidence>